<dbReference type="OrthoDB" id="167398at2759"/>
<feature type="compositionally biased region" description="Low complexity" evidence="2">
    <location>
        <begin position="131"/>
        <end position="145"/>
    </location>
</feature>
<feature type="domain" description="Ferric reductase NAD binding" evidence="3">
    <location>
        <begin position="9"/>
        <end position="108"/>
    </location>
</feature>
<evidence type="ECO:0000256" key="2">
    <source>
        <dbReference type="SAM" id="MobiDB-lite"/>
    </source>
</evidence>
<dbReference type="EMBL" id="RWGY01000184">
    <property type="protein sequence ID" value="TVU03402.1"/>
    <property type="molecule type" value="Genomic_DNA"/>
</dbReference>
<dbReference type="Pfam" id="PF08030">
    <property type="entry name" value="NAD_binding_6"/>
    <property type="match status" value="1"/>
</dbReference>
<name>A0A5J9SWR3_9POAL</name>
<dbReference type="InterPro" id="IPR039261">
    <property type="entry name" value="FNR_nucleotide-bd"/>
</dbReference>
<proteinExistence type="predicted"/>
<protein>
    <recommendedName>
        <fullName evidence="3">Ferric reductase NAD binding domain-containing protein</fullName>
    </recommendedName>
</protein>
<dbReference type="AlphaFoldDB" id="A0A5J9SWR3"/>
<comment type="caution">
    <text evidence="4">The sequence shown here is derived from an EMBL/GenBank/DDBJ whole genome shotgun (WGS) entry which is preliminary data.</text>
</comment>
<dbReference type="InterPro" id="IPR013121">
    <property type="entry name" value="Fe_red_NAD-bd_6"/>
</dbReference>
<feature type="non-terminal residue" evidence="4">
    <location>
        <position position="1"/>
    </location>
</feature>
<evidence type="ECO:0000259" key="3">
    <source>
        <dbReference type="Pfam" id="PF08030"/>
    </source>
</evidence>
<accession>A0A5J9SWR3</accession>
<evidence type="ECO:0000313" key="4">
    <source>
        <dbReference type="EMBL" id="TVU03402.1"/>
    </source>
</evidence>
<dbReference type="GO" id="GO:0005886">
    <property type="term" value="C:plasma membrane"/>
    <property type="evidence" value="ECO:0007669"/>
    <property type="project" value="TreeGrafter"/>
</dbReference>
<organism evidence="4 5">
    <name type="scientific">Eragrostis curvula</name>
    <name type="common">weeping love grass</name>
    <dbReference type="NCBI Taxonomy" id="38414"/>
    <lineage>
        <taxon>Eukaryota</taxon>
        <taxon>Viridiplantae</taxon>
        <taxon>Streptophyta</taxon>
        <taxon>Embryophyta</taxon>
        <taxon>Tracheophyta</taxon>
        <taxon>Spermatophyta</taxon>
        <taxon>Magnoliopsida</taxon>
        <taxon>Liliopsida</taxon>
        <taxon>Poales</taxon>
        <taxon>Poaceae</taxon>
        <taxon>PACMAD clade</taxon>
        <taxon>Chloridoideae</taxon>
        <taxon>Eragrostideae</taxon>
        <taxon>Eragrostidinae</taxon>
        <taxon>Eragrostis</taxon>
    </lineage>
</organism>
<sequence>MQNNRSWIKAYFYWVTREQGSIEWFKGILDDIAESDRDNVIEMHNYLTSVYMKKGMQGRPLIAMLQSLQHAKNGVDMSQAARHFLLWISDSDKNAEGSFHRVQPHVNNSVPFPEGAFLRWGLGYSEDFATNDDSGSNSNAGDAASPLGGSSERADAGPPPSCPTRTRKLSQVAIFFVRSRSTYGQTGSDMSKPHTFCEHFDV</sequence>
<keyword evidence="1" id="KW-0560">Oxidoreductase</keyword>
<dbReference type="Gene3D" id="3.40.50.80">
    <property type="entry name" value="Nucleotide-binding domain of ferredoxin-NADP reductase (FNR) module"/>
    <property type="match status" value="1"/>
</dbReference>
<dbReference type="PANTHER" id="PTHR11972">
    <property type="entry name" value="NADPH OXIDASE"/>
    <property type="match status" value="1"/>
</dbReference>
<feature type="region of interest" description="Disordered" evidence="2">
    <location>
        <begin position="131"/>
        <end position="165"/>
    </location>
</feature>
<dbReference type="GO" id="GO:0016174">
    <property type="term" value="F:NAD(P)H oxidase H2O2-forming activity"/>
    <property type="evidence" value="ECO:0007669"/>
    <property type="project" value="TreeGrafter"/>
</dbReference>
<dbReference type="Proteomes" id="UP000324897">
    <property type="component" value="Unassembled WGS sequence"/>
</dbReference>
<keyword evidence="5" id="KW-1185">Reference proteome</keyword>
<dbReference type="Gramene" id="TVU03402">
    <property type="protein sequence ID" value="TVU03402"/>
    <property type="gene ID" value="EJB05_51066"/>
</dbReference>
<gene>
    <name evidence="4" type="ORF">EJB05_51066</name>
</gene>
<evidence type="ECO:0000313" key="5">
    <source>
        <dbReference type="Proteomes" id="UP000324897"/>
    </source>
</evidence>
<dbReference type="PANTHER" id="PTHR11972:SF133">
    <property type="entry name" value="OS05G0465800 PROTEIN"/>
    <property type="match status" value="1"/>
</dbReference>
<evidence type="ECO:0000256" key="1">
    <source>
        <dbReference type="ARBA" id="ARBA00023002"/>
    </source>
</evidence>
<reference evidence="4 5" key="1">
    <citation type="journal article" date="2019" name="Sci. Rep.">
        <title>A high-quality genome of Eragrostis curvula grass provides insights into Poaceae evolution and supports new strategies to enhance forage quality.</title>
        <authorList>
            <person name="Carballo J."/>
            <person name="Santos B.A.C.M."/>
            <person name="Zappacosta D."/>
            <person name="Garbus I."/>
            <person name="Selva J.P."/>
            <person name="Gallo C.A."/>
            <person name="Diaz A."/>
            <person name="Albertini E."/>
            <person name="Caccamo M."/>
            <person name="Echenique V."/>
        </authorList>
    </citation>
    <scope>NUCLEOTIDE SEQUENCE [LARGE SCALE GENOMIC DNA]</scope>
    <source>
        <strain evidence="5">cv. Victoria</strain>
        <tissue evidence="4">Leaf</tissue>
    </source>
</reference>
<dbReference type="InterPro" id="IPR050369">
    <property type="entry name" value="RBOH/FRE"/>
</dbReference>